<reference evidence="3 4" key="1">
    <citation type="submission" date="2024-02" db="EMBL/GenBank/DDBJ databases">
        <authorList>
            <person name="Chen Y."/>
            <person name="Shah S."/>
            <person name="Dougan E. K."/>
            <person name="Thang M."/>
            <person name="Chan C."/>
        </authorList>
    </citation>
    <scope>NUCLEOTIDE SEQUENCE [LARGE SCALE GENOMIC DNA]</scope>
</reference>
<comment type="caution">
    <text evidence="3">The sequence shown here is derived from an EMBL/GenBank/DDBJ whole genome shotgun (WGS) entry which is preliminary data.</text>
</comment>
<dbReference type="InterPro" id="IPR011990">
    <property type="entry name" value="TPR-like_helical_dom_sf"/>
</dbReference>
<accession>A0ABP0R944</accession>
<dbReference type="EMBL" id="CAXAMM010041062">
    <property type="protein sequence ID" value="CAK9097077.1"/>
    <property type="molecule type" value="Genomic_DNA"/>
</dbReference>
<evidence type="ECO:0000313" key="3">
    <source>
        <dbReference type="EMBL" id="CAK9097077.1"/>
    </source>
</evidence>
<protein>
    <submittedName>
        <fullName evidence="3">Chloroplastic (ZmPPR10)</fullName>
    </submittedName>
</protein>
<feature type="signal peptide" evidence="2">
    <location>
        <begin position="1"/>
        <end position="23"/>
    </location>
</feature>
<keyword evidence="2" id="KW-0732">Signal</keyword>
<keyword evidence="4" id="KW-1185">Reference proteome</keyword>
<evidence type="ECO:0000256" key="2">
    <source>
        <dbReference type="SAM" id="SignalP"/>
    </source>
</evidence>
<organism evidence="3 4">
    <name type="scientific">Durusdinium trenchii</name>
    <dbReference type="NCBI Taxonomy" id="1381693"/>
    <lineage>
        <taxon>Eukaryota</taxon>
        <taxon>Sar</taxon>
        <taxon>Alveolata</taxon>
        <taxon>Dinophyceae</taxon>
        <taxon>Suessiales</taxon>
        <taxon>Symbiodiniaceae</taxon>
        <taxon>Durusdinium</taxon>
    </lineage>
</organism>
<evidence type="ECO:0000256" key="1">
    <source>
        <dbReference type="ARBA" id="ARBA00022737"/>
    </source>
</evidence>
<dbReference type="Gene3D" id="1.25.40.10">
    <property type="entry name" value="Tetratricopeptide repeat domain"/>
    <property type="match status" value="2"/>
</dbReference>
<dbReference type="Proteomes" id="UP001642464">
    <property type="component" value="Unassembled WGS sequence"/>
</dbReference>
<name>A0ABP0R944_9DINO</name>
<feature type="chain" id="PRO_5045433892" evidence="2">
    <location>
        <begin position="24"/>
        <end position="370"/>
    </location>
</feature>
<dbReference type="PANTHER" id="PTHR47942:SF63">
    <property type="entry name" value="PENTATRICOPEPTIDE REPEAT-CONTAINING PROTEIN"/>
    <property type="match status" value="1"/>
</dbReference>
<dbReference type="InterPro" id="IPR051222">
    <property type="entry name" value="PPR/CCM1_RNA-binding"/>
</dbReference>
<keyword evidence="1" id="KW-0677">Repeat</keyword>
<proteinExistence type="predicted"/>
<dbReference type="PANTHER" id="PTHR47942">
    <property type="entry name" value="TETRATRICOPEPTIDE REPEAT (TPR)-LIKE SUPERFAMILY PROTEIN-RELATED"/>
    <property type="match status" value="1"/>
</dbReference>
<sequence length="370" mass="40797">MYAQSFSGSSIFWLAAGLLCHHAAPIRSRMRIRAGLQDGSQGRQDGPQVPELKSLASLGLQPSLLEVQSALSPYWKSWSEAPQKATVVLRRLAKENITLALMVLSCMRLSKVEANIRHWNPIIFEYSLSEWLRSLELLLLATKTAAQPDIHSFTSILNAASRADAWQLALDVLQEFCLAKLSADERIYNIAASSCKANWLVAIHLLEDMMVLGLQPDAITYSTLTTSVGACCHDTAWLRALELFSSGKCTTEMDITNIGAVIGALGALQLLSELSAWTLEPNRIVYNAALSALSQAFHWSKAIRWLNGASEVSISLACSALGQAERWSPSLALLNQLPQKRLPEETVRDEHNHWQQLLVIAQLLDMALVL</sequence>
<evidence type="ECO:0000313" key="4">
    <source>
        <dbReference type="Proteomes" id="UP001642464"/>
    </source>
</evidence>
<gene>
    <name evidence="3" type="ORF">SCF082_LOCUS45552</name>
</gene>